<reference evidence="6" key="1">
    <citation type="submission" date="2021-09" db="EMBL/GenBank/DDBJ databases">
        <title>Lactobacillus species from Apis mellifera, Switzerland.</title>
        <authorList>
            <person name="Pfister J."/>
            <person name="Brown A."/>
            <person name="Neumann P."/>
            <person name="Collaud A."/>
            <person name="Retschnig G."/>
            <person name="Perreten V."/>
        </authorList>
    </citation>
    <scope>NUCLEOTIDE SEQUENCE</scope>
    <source>
        <strain evidence="6">IBH002</strain>
    </source>
</reference>
<sequence length="344" mass="36918">MKALVITAKNKMELQDIPVPEIENDQVLIHVAYAGICGSDLPRYYEGKVHHFPQIPGHEFSGTVTKLGRAVTGLSIGDRVSVAPLIPCGKCAECQAGLPSMCTNYTFIGSSVPGALAEYVAVPAQNCLVLPDNISLIEAATIEPLTVAIHGIERVNFKAGANVLVLGVGSVGLLTVMALKARGAGKITVVDIKDASLKVAQECGADVVINSAKVNLDQYLSKRKLFDAVFETAGNPITQVQALKYAAKHAQVVFIGKTTKPTTFQYQEFEQILRKELEITGSWLSFSAPFPGYEWQAAIAYLSSGRISTQKLITGVYSLTDQDKPFAVLSDKNAGAIKVMYKIS</sequence>
<dbReference type="PANTHER" id="PTHR43401">
    <property type="entry name" value="L-THREONINE 3-DEHYDROGENASE"/>
    <property type="match status" value="1"/>
</dbReference>
<dbReference type="PROSITE" id="PS00059">
    <property type="entry name" value="ADH_ZINC"/>
    <property type="match status" value="1"/>
</dbReference>
<evidence type="ECO:0000313" key="7">
    <source>
        <dbReference type="Proteomes" id="UP001164557"/>
    </source>
</evidence>
<proteinExistence type="inferred from homology"/>
<dbReference type="InterPro" id="IPR011032">
    <property type="entry name" value="GroES-like_sf"/>
</dbReference>
<dbReference type="InterPro" id="IPR050129">
    <property type="entry name" value="Zn_alcohol_dh"/>
</dbReference>
<dbReference type="InterPro" id="IPR020843">
    <property type="entry name" value="ER"/>
</dbReference>
<evidence type="ECO:0000313" key="6">
    <source>
        <dbReference type="EMBL" id="UZX29854.1"/>
    </source>
</evidence>
<evidence type="ECO:0000259" key="5">
    <source>
        <dbReference type="SMART" id="SM00829"/>
    </source>
</evidence>
<dbReference type="EMBL" id="CP084389">
    <property type="protein sequence ID" value="UZX29854.1"/>
    <property type="molecule type" value="Genomic_DNA"/>
</dbReference>
<accession>A0AA47B4F9</accession>
<dbReference type="GO" id="GO:0016491">
    <property type="term" value="F:oxidoreductase activity"/>
    <property type="evidence" value="ECO:0007669"/>
    <property type="project" value="UniProtKB-KW"/>
</dbReference>
<dbReference type="AlphaFoldDB" id="A0AA47B4F9"/>
<keyword evidence="3" id="KW-0560">Oxidoreductase</keyword>
<dbReference type="InterPro" id="IPR013149">
    <property type="entry name" value="ADH-like_C"/>
</dbReference>
<evidence type="ECO:0000256" key="4">
    <source>
        <dbReference type="RuleBase" id="RU361277"/>
    </source>
</evidence>
<comment type="similarity">
    <text evidence="4">Belongs to the zinc-containing alcohol dehydrogenase family.</text>
</comment>
<evidence type="ECO:0000256" key="3">
    <source>
        <dbReference type="ARBA" id="ARBA00023002"/>
    </source>
</evidence>
<dbReference type="Gene3D" id="3.90.180.10">
    <property type="entry name" value="Medium-chain alcohol dehydrogenases, catalytic domain"/>
    <property type="match status" value="1"/>
</dbReference>
<dbReference type="InterPro" id="IPR036291">
    <property type="entry name" value="NAD(P)-bd_dom_sf"/>
</dbReference>
<dbReference type="SMART" id="SM00829">
    <property type="entry name" value="PKS_ER"/>
    <property type="match status" value="1"/>
</dbReference>
<dbReference type="InterPro" id="IPR013154">
    <property type="entry name" value="ADH-like_N"/>
</dbReference>
<dbReference type="CDD" id="cd08236">
    <property type="entry name" value="sugar_DH"/>
    <property type="match status" value="1"/>
</dbReference>
<name>A0AA47B4F9_9LACO</name>
<dbReference type="GO" id="GO:0008270">
    <property type="term" value="F:zinc ion binding"/>
    <property type="evidence" value="ECO:0007669"/>
    <property type="project" value="InterPro"/>
</dbReference>
<feature type="domain" description="Enoyl reductase (ER)" evidence="5">
    <location>
        <begin position="7"/>
        <end position="253"/>
    </location>
</feature>
<dbReference type="Proteomes" id="UP001164557">
    <property type="component" value="Chromosome"/>
</dbReference>
<dbReference type="PANTHER" id="PTHR43401:SF2">
    <property type="entry name" value="L-THREONINE 3-DEHYDROGENASE"/>
    <property type="match status" value="1"/>
</dbReference>
<dbReference type="Pfam" id="PF00107">
    <property type="entry name" value="ADH_zinc_N"/>
    <property type="match status" value="1"/>
</dbReference>
<gene>
    <name evidence="6" type="ORF">LDX53_01045</name>
</gene>
<protein>
    <submittedName>
        <fullName evidence="6">Galactitol-1-phosphate 5-dehydrogenase</fullName>
    </submittedName>
</protein>
<dbReference type="RefSeq" id="WP_046326627.1">
    <property type="nucleotide sequence ID" value="NZ_CP084389.1"/>
</dbReference>
<dbReference type="InterPro" id="IPR002328">
    <property type="entry name" value="ADH_Zn_CS"/>
</dbReference>
<dbReference type="SUPFAM" id="SSF50129">
    <property type="entry name" value="GroES-like"/>
    <property type="match status" value="1"/>
</dbReference>
<evidence type="ECO:0000256" key="1">
    <source>
        <dbReference type="ARBA" id="ARBA00022723"/>
    </source>
</evidence>
<dbReference type="Pfam" id="PF08240">
    <property type="entry name" value="ADH_N"/>
    <property type="match status" value="1"/>
</dbReference>
<comment type="cofactor">
    <cofactor evidence="4">
        <name>Zn(2+)</name>
        <dbReference type="ChEBI" id="CHEBI:29105"/>
    </cofactor>
</comment>
<dbReference type="SUPFAM" id="SSF51735">
    <property type="entry name" value="NAD(P)-binding Rossmann-fold domains"/>
    <property type="match status" value="1"/>
</dbReference>
<keyword evidence="1 4" id="KW-0479">Metal-binding</keyword>
<organism evidence="6 7">
    <name type="scientific">Lactobacillus helsingborgensis</name>
    <dbReference type="NCBI Taxonomy" id="1218494"/>
    <lineage>
        <taxon>Bacteria</taxon>
        <taxon>Bacillati</taxon>
        <taxon>Bacillota</taxon>
        <taxon>Bacilli</taxon>
        <taxon>Lactobacillales</taxon>
        <taxon>Lactobacillaceae</taxon>
        <taxon>Lactobacillus</taxon>
    </lineage>
</organism>
<dbReference type="Gene3D" id="3.40.50.720">
    <property type="entry name" value="NAD(P)-binding Rossmann-like Domain"/>
    <property type="match status" value="1"/>
</dbReference>
<keyword evidence="7" id="KW-1185">Reference proteome</keyword>
<keyword evidence="2 4" id="KW-0862">Zinc</keyword>
<evidence type="ECO:0000256" key="2">
    <source>
        <dbReference type="ARBA" id="ARBA00022833"/>
    </source>
</evidence>